<dbReference type="EMBL" id="CP066023">
    <property type="protein sequence ID" value="QQB83359.1"/>
    <property type="molecule type" value="Genomic_DNA"/>
</dbReference>
<feature type="region of interest" description="Disordered" evidence="1">
    <location>
        <begin position="30"/>
        <end position="60"/>
    </location>
</feature>
<dbReference type="Proteomes" id="UP000595198">
    <property type="component" value="Chromosome"/>
</dbReference>
<organism evidence="3 5">
    <name type="scientific">Corynebacterium amycolatum</name>
    <dbReference type="NCBI Taxonomy" id="43765"/>
    <lineage>
        <taxon>Bacteria</taxon>
        <taxon>Bacillati</taxon>
        <taxon>Actinomycetota</taxon>
        <taxon>Actinomycetes</taxon>
        <taxon>Mycobacteriales</taxon>
        <taxon>Corynebacteriaceae</taxon>
        <taxon>Corynebacterium</taxon>
    </lineage>
</organism>
<proteinExistence type="predicted"/>
<feature type="chain" id="PRO_5044347163" description="Secreted protein" evidence="2">
    <location>
        <begin position="27"/>
        <end position="303"/>
    </location>
</feature>
<reference evidence="5 6" key="1">
    <citation type="submission" date="2020-12" db="EMBL/GenBank/DDBJ databases">
        <title>FDA dAtabase for Regulatory Grade micrObial Sequences (FDA-ARGOS): Supporting development and validation of Infectious Disease Dx tests.</title>
        <authorList>
            <person name="Sproer C."/>
            <person name="Gronow S."/>
            <person name="Severitt S."/>
            <person name="Schroder I."/>
            <person name="Tallon L."/>
            <person name="Sadzewicz L."/>
            <person name="Zhao X."/>
            <person name="Boylan J."/>
            <person name="Ott S."/>
            <person name="Bowen H."/>
            <person name="Vavikolanu K."/>
            <person name="Mehta A."/>
            <person name="Aluvathingal J."/>
            <person name="Nadendla S."/>
            <person name="Lowell S."/>
            <person name="Myers T."/>
            <person name="Yan Y."/>
            <person name="Sichtig H."/>
        </authorList>
    </citation>
    <scope>NUCLEOTIDE SEQUENCE [LARGE SCALE GENOMIC DNA]</scope>
    <source>
        <strain evidence="3 5">FDAARGOS_938</strain>
        <strain evidence="4 6">FDAARGOS_991</strain>
    </source>
</reference>
<dbReference type="InterPro" id="IPR012338">
    <property type="entry name" value="Beta-lactam/transpept-like"/>
</dbReference>
<evidence type="ECO:0000256" key="1">
    <source>
        <dbReference type="SAM" id="MobiDB-lite"/>
    </source>
</evidence>
<keyword evidence="6" id="KW-1185">Reference proteome</keyword>
<dbReference type="PROSITE" id="PS51257">
    <property type="entry name" value="PROKAR_LIPOPROTEIN"/>
    <property type="match status" value="1"/>
</dbReference>
<evidence type="ECO:0000313" key="3">
    <source>
        <dbReference type="EMBL" id="QPR31480.1"/>
    </source>
</evidence>
<gene>
    <name evidence="3" type="ORF">I6G95_03230</name>
    <name evidence="4" type="ORF">I6H48_03810</name>
</gene>
<evidence type="ECO:0008006" key="7">
    <source>
        <dbReference type="Google" id="ProtNLM"/>
    </source>
</evidence>
<dbReference type="EMBL" id="CP065628">
    <property type="protein sequence ID" value="QPR31480.1"/>
    <property type="molecule type" value="Genomic_DNA"/>
</dbReference>
<feature type="compositionally biased region" description="Polar residues" evidence="1">
    <location>
        <begin position="30"/>
        <end position="44"/>
    </location>
</feature>
<sequence>MRRCTLSKRLRVALAATAVVTLGLSACTIGTDSDSSMPSPTLSNSLGDGTGGASSGGKVVPGEMPREVVEAVKSAQKEFGGLAGAALATPDKDSEVVSTGDFKTGPAWSTSKVPIAVAYVRQMGVDAQVESAITVSDNDAAESMWYSLGDDATAGATTDEILREGHDARTVMGTDRIRAQYTVFGQTQWDLRDQAVFGANLQCIEAGPKVADLMGQIADEQSYGLGRIRGAHFKGGWGPDDEGVYLVRQFGYLPGKKPGTFVGVAIAAQPDDGTYETGQQMLDRIAKAIERSGGATTGRAGTC</sequence>
<dbReference type="Proteomes" id="UP000594774">
    <property type="component" value="Chromosome"/>
</dbReference>
<evidence type="ECO:0000256" key="2">
    <source>
        <dbReference type="SAM" id="SignalP"/>
    </source>
</evidence>
<name>A0AB37GBV2_CORAY</name>
<keyword evidence="2" id="KW-0732">Signal</keyword>
<dbReference type="AlphaFoldDB" id="A0AB37GBV2"/>
<protein>
    <recommendedName>
        <fullName evidence="7">Secreted protein</fullName>
    </recommendedName>
</protein>
<feature type="signal peptide" evidence="2">
    <location>
        <begin position="1"/>
        <end position="26"/>
    </location>
</feature>
<evidence type="ECO:0000313" key="5">
    <source>
        <dbReference type="Proteomes" id="UP000594774"/>
    </source>
</evidence>
<evidence type="ECO:0000313" key="6">
    <source>
        <dbReference type="Proteomes" id="UP000595198"/>
    </source>
</evidence>
<accession>A0AB37GBV2</accession>
<dbReference type="SUPFAM" id="SSF56601">
    <property type="entry name" value="beta-lactamase/transpeptidase-like"/>
    <property type="match status" value="1"/>
</dbReference>
<dbReference type="Gene3D" id="3.40.710.10">
    <property type="entry name" value="DD-peptidase/beta-lactamase superfamily"/>
    <property type="match status" value="1"/>
</dbReference>
<evidence type="ECO:0000313" key="4">
    <source>
        <dbReference type="EMBL" id="QQB83359.1"/>
    </source>
</evidence>